<dbReference type="PANTHER" id="PTHR46586">
    <property type="entry name" value="ANKYRIN REPEAT-CONTAINING PROTEIN"/>
    <property type="match status" value="1"/>
</dbReference>
<proteinExistence type="predicted"/>
<dbReference type="Proteomes" id="UP000660262">
    <property type="component" value="Unassembled WGS sequence"/>
</dbReference>
<dbReference type="InterPro" id="IPR036770">
    <property type="entry name" value="Ankyrin_rpt-contain_sf"/>
</dbReference>
<sequence>MPVPVPPVPPGFHADVFALNVLDGDLDVVLDCVVLGGGDKDVCEEDVDVDVDVASVSSSSFSSSELVKDAARAVPCEKHVLVWALKLKASKLGDDFNADDEFAEDAAIAAAEVGNVESLRTISECGAEFDDGVVATAAAREGHVDVLRYLVECARRDDDGVLIFQKAFVSAAASGHVNVLAYVVGATPHDDGSRASRRVFGDPLAATLAARGGHKHVLEFLLAHGIKIEAGAATAAAEQGRLEILQWIYEKCAIMPRDVGLKAAHRGHIPILEFALRSGLKMTKYTARFAVYSGQLNVLRWLVEVAKVSIEEDDEIVALAATYGHIPILEYAVLDKRCTCDHAAYRYVRARAKDQPDVLRWIDEHADMLCNNIR</sequence>
<accession>A0A830I0H3</accession>
<name>A0A830I0H3_9CHLO</name>
<dbReference type="EMBL" id="BNJQ01000030">
    <property type="protein sequence ID" value="GHP10637.1"/>
    <property type="molecule type" value="Genomic_DNA"/>
</dbReference>
<protein>
    <submittedName>
        <fullName evidence="1">Uncharacterized protein</fullName>
    </submittedName>
</protein>
<dbReference type="PANTHER" id="PTHR46586:SF3">
    <property type="entry name" value="ANKYRIN REPEAT-CONTAINING PROTEIN"/>
    <property type="match status" value="1"/>
</dbReference>
<comment type="caution">
    <text evidence="1">The sequence shown here is derived from an EMBL/GenBank/DDBJ whole genome shotgun (WGS) entry which is preliminary data.</text>
</comment>
<dbReference type="Gene3D" id="1.25.40.20">
    <property type="entry name" value="Ankyrin repeat-containing domain"/>
    <property type="match status" value="1"/>
</dbReference>
<organism evidence="1 2">
    <name type="scientific">Pycnococcus provasolii</name>
    <dbReference type="NCBI Taxonomy" id="41880"/>
    <lineage>
        <taxon>Eukaryota</taxon>
        <taxon>Viridiplantae</taxon>
        <taxon>Chlorophyta</taxon>
        <taxon>Pseudoscourfieldiophyceae</taxon>
        <taxon>Pseudoscourfieldiales</taxon>
        <taxon>Pycnococcaceae</taxon>
        <taxon>Pycnococcus</taxon>
    </lineage>
</organism>
<dbReference type="InterPro" id="IPR052050">
    <property type="entry name" value="SecEffector_AnkRepeat"/>
</dbReference>
<keyword evidence="2" id="KW-1185">Reference proteome</keyword>
<evidence type="ECO:0000313" key="2">
    <source>
        <dbReference type="Proteomes" id="UP000660262"/>
    </source>
</evidence>
<evidence type="ECO:0000313" key="1">
    <source>
        <dbReference type="EMBL" id="GHP10637.1"/>
    </source>
</evidence>
<gene>
    <name evidence="1" type="ORF">PPROV_000936800</name>
</gene>
<dbReference type="AlphaFoldDB" id="A0A830I0H3"/>
<dbReference type="OrthoDB" id="63514at2759"/>
<reference evidence="1" key="1">
    <citation type="submission" date="2020-10" db="EMBL/GenBank/DDBJ databases">
        <title>Unveiling of a novel bifunctional photoreceptor, Dualchrome1, isolated from a cosmopolitan green alga.</title>
        <authorList>
            <person name="Suzuki S."/>
            <person name="Kawachi M."/>
        </authorList>
    </citation>
    <scope>NUCLEOTIDE SEQUENCE</scope>
    <source>
        <strain evidence="1">NIES 2893</strain>
    </source>
</reference>
<dbReference type="SUPFAM" id="SSF48403">
    <property type="entry name" value="Ankyrin repeat"/>
    <property type="match status" value="1"/>
</dbReference>